<name>A0A9P9BFW9_9PEZI</name>
<evidence type="ECO:0000313" key="3">
    <source>
        <dbReference type="Proteomes" id="UP000756346"/>
    </source>
</evidence>
<feature type="region of interest" description="Disordered" evidence="1">
    <location>
        <begin position="42"/>
        <end position="77"/>
    </location>
</feature>
<organism evidence="2 3">
    <name type="scientific">Microdochium trichocladiopsis</name>
    <dbReference type="NCBI Taxonomy" id="1682393"/>
    <lineage>
        <taxon>Eukaryota</taxon>
        <taxon>Fungi</taxon>
        <taxon>Dikarya</taxon>
        <taxon>Ascomycota</taxon>
        <taxon>Pezizomycotina</taxon>
        <taxon>Sordariomycetes</taxon>
        <taxon>Xylariomycetidae</taxon>
        <taxon>Xylariales</taxon>
        <taxon>Microdochiaceae</taxon>
        <taxon>Microdochium</taxon>
    </lineage>
</organism>
<protein>
    <submittedName>
        <fullName evidence="2">Uncharacterized protein</fullName>
    </submittedName>
</protein>
<sequence>MHVANSLPSDATRAPANSMPEIICLADSDDEVIYLRTCTKQPRWDPGARRDISRKLSKEPTRRPPPSKDARRHRNTDVFLAPKRSTRCPRSRANPKATARCGNCRRRAEATATHSIPAEIIGKLVKLGYQRNVQRQQSQPPVYGCFDKSGSFCRRLYYSQNTMDRAGSAPISHDQVEYNARFQGMTRQQVRATACHYLKESMALFWLKARYDLDGLRAAEHTRRRWKLLKPKTRVEI</sequence>
<gene>
    <name evidence="2" type="ORF">B0I36DRAFT_340338</name>
</gene>
<dbReference type="EMBL" id="JAGTJQ010000014">
    <property type="protein sequence ID" value="KAH7012756.1"/>
    <property type="molecule type" value="Genomic_DNA"/>
</dbReference>
<dbReference type="GeneID" id="70185484"/>
<feature type="compositionally biased region" description="Basic and acidic residues" evidence="1">
    <location>
        <begin position="42"/>
        <end position="69"/>
    </location>
</feature>
<dbReference type="Proteomes" id="UP000756346">
    <property type="component" value="Unassembled WGS sequence"/>
</dbReference>
<proteinExistence type="predicted"/>
<accession>A0A9P9BFW9</accession>
<evidence type="ECO:0000313" key="2">
    <source>
        <dbReference type="EMBL" id="KAH7012756.1"/>
    </source>
</evidence>
<dbReference type="OrthoDB" id="5261542at2759"/>
<evidence type="ECO:0000256" key="1">
    <source>
        <dbReference type="SAM" id="MobiDB-lite"/>
    </source>
</evidence>
<keyword evidence="3" id="KW-1185">Reference proteome</keyword>
<comment type="caution">
    <text evidence="2">The sequence shown here is derived from an EMBL/GenBank/DDBJ whole genome shotgun (WGS) entry which is preliminary data.</text>
</comment>
<dbReference type="RefSeq" id="XP_046005021.1">
    <property type="nucleotide sequence ID" value="XM_046155938.1"/>
</dbReference>
<reference evidence="2" key="1">
    <citation type="journal article" date="2021" name="Nat. Commun.">
        <title>Genetic determinants of endophytism in the Arabidopsis root mycobiome.</title>
        <authorList>
            <person name="Mesny F."/>
            <person name="Miyauchi S."/>
            <person name="Thiergart T."/>
            <person name="Pickel B."/>
            <person name="Atanasova L."/>
            <person name="Karlsson M."/>
            <person name="Huettel B."/>
            <person name="Barry K.W."/>
            <person name="Haridas S."/>
            <person name="Chen C."/>
            <person name="Bauer D."/>
            <person name="Andreopoulos W."/>
            <person name="Pangilinan J."/>
            <person name="LaButti K."/>
            <person name="Riley R."/>
            <person name="Lipzen A."/>
            <person name="Clum A."/>
            <person name="Drula E."/>
            <person name="Henrissat B."/>
            <person name="Kohler A."/>
            <person name="Grigoriev I.V."/>
            <person name="Martin F.M."/>
            <person name="Hacquard S."/>
        </authorList>
    </citation>
    <scope>NUCLEOTIDE SEQUENCE</scope>
    <source>
        <strain evidence="2">MPI-CAGE-CH-0230</strain>
    </source>
</reference>
<dbReference type="AlphaFoldDB" id="A0A9P9BFW9"/>